<dbReference type="EC" id="3.4.21.102" evidence="11"/>
<dbReference type="NCBIfam" id="TIGR00225">
    <property type="entry name" value="prc"/>
    <property type="match status" value="1"/>
</dbReference>
<keyword evidence="6" id="KW-0175">Coiled coil</keyword>
<keyword evidence="8" id="KW-0732">Signal</keyword>
<dbReference type="GO" id="GO:0030288">
    <property type="term" value="C:outer membrane-bounded periplasmic space"/>
    <property type="evidence" value="ECO:0007669"/>
    <property type="project" value="TreeGrafter"/>
</dbReference>
<dbReference type="InterPro" id="IPR004447">
    <property type="entry name" value="Peptidase_S41A"/>
</dbReference>
<dbReference type="InterPro" id="IPR036034">
    <property type="entry name" value="PDZ_sf"/>
</dbReference>
<dbReference type="SMART" id="SM00245">
    <property type="entry name" value="TSPc"/>
    <property type="match status" value="1"/>
</dbReference>
<dbReference type="Gene3D" id="2.30.42.10">
    <property type="match status" value="1"/>
</dbReference>
<feature type="coiled-coil region" evidence="6">
    <location>
        <begin position="460"/>
        <end position="494"/>
    </location>
</feature>
<evidence type="ECO:0000256" key="4">
    <source>
        <dbReference type="ARBA" id="ARBA00022825"/>
    </source>
</evidence>
<proteinExistence type="inferred from homology"/>
<keyword evidence="2 5" id="KW-0645">Protease</keyword>
<feature type="domain" description="PDZ" evidence="9">
    <location>
        <begin position="97"/>
        <end position="170"/>
    </location>
</feature>
<feature type="signal peptide" evidence="8">
    <location>
        <begin position="1"/>
        <end position="30"/>
    </location>
</feature>
<dbReference type="Pfam" id="PF17820">
    <property type="entry name" value="PDZ_6"/>
    <property type="match status" value="1"/>
</dbReference>
<dbReference type="CDD" id="cd06782">
    <property type="entry name" value="cpPDZ_CPP-like"/>
    <property type="match status" value="1"/>
</dbReference>
<dbReference type="eggNOG" id="COG0793">
    <property type="taxonomic scope" value="Bacteria"/>
</dbReference>
<protein>
    <submittedName>
        <fullName evidence="11">Putative carboxy-terminal-processing protease</fullName>
        <ecNumber evidence="11">3.4.21.102</ecNumber>
    </submittedName>
</protein>
<dbReference type="PANTHER" id="PTHR32060:SF30">
    <property type="entry name" value="CARBOXY-TERMINAL PROCESSING PROTEASE CTPA"/>
    <property type="match status" value="1"/>
</dbReference>
<dbReference type="SMART" id="SM00228">
    <property type="entry name" value="PDZ"/>
    <property type="match status" value="1"/>
</dbReference>
<feature type="chain" id="PRO_5003628765" evidence="8">
    <location>
        <begin position="31"/>
        <end position="537"/>
    </location>
</feature>
<dbReference type="SUPFAM" id="SSF52096">
    <property type="entry name" value="ClpP/crotonase"/>
    <property type="match status" value="1"/>
</dbReference>
<comment type="similarity">
    <text evidence="1 5">Belongs to the peptidase S41A family.</text>
</comment>
<keyword evidence="4 5" id="KW-0720">Serine protease</keyword>
<dbReference type="RefSeq" id="WP_014436696.1">
    <property type="nucleotide sequence ID" value="NC_017080.1"/>
</dbReference>
<dbReference type="HOGENOM" id="CLU_017295_1_2_0"/>
<evidence type="ECO:0000256" key="2">
    <source>
        <dbReference type="ARBA" id="ARBA00022670"/>
    </source>
</evidence>
<evidence type="ECO:0000256" key="3">
    <source>
        <dbReference type="ARBA" id="ARBA00022801"/>
    </source>
</evidence>
<dbReference type="SUPFAM" id="SSF50156">
    <property type="entry name" value="PDZ domain-like"/>
    <property type="match status" value="1"/>
</dbReference>
<keyword evidence="12" id="KW-1185">Reference proteome</keyword>
<evidence type="ECO:0000256" key="7">
    <source>
        <dbReference type="SAM" id="MobiDB-lite"/>
    </source>
</evidence>
<dbReference type="InterPro" id="IPR001478">
    <property type="entry name" value="PDZ"/>
</dbReference>
<dbReference type="InterPro" id="IPR005151">
    <property type="entry name" value="Tail-specific_protease"/>
</dbReference>
<dbReference type="MEROPS" id="S41.004"/>
<feature type="domain" description="Tail specific protease" evidence="10">
    <location>
        <begin position="171"/>
        <end position="375"/>
    </location>
</feature>
<organism evidence="11 12">
    <name type="scientific">Phycisphaera mikurensis (strain NBRC 102666 / KCTC 22515 / FYK2301M01)</name>
    <dbReference type="NCBI Taxonomy" id="1142394"/>
    <lineage>
        <taxon>Bacteria</taxon>
        <taxon>Pseudomonadati</taxon>
        <taxon>Planctomycetota</taxon>
        <taxon>Phycisphaerae</taxon>
        <taxon>Phycisphaerales</taxon>
        <taxon>Phycisphaeraceae</taxon>
        <taxon>Phycisphaera</taxon>
    </lineage>
</organism>
<evidence type="ECO:0000259" key="10">
    <source>
        <dbReference type="SMART" id="SM00245"/>
    </source>
</evidence>
<keyword evidence="3 5" id="KW-0378">Hydrolase</keyword>
<dbReference type="PANTHER" id="PTHR32060">
    <property type="entry name" value="TAIL-SPECIFIC PROTEASE"/>
    <property type="match status" value="1"/>
</dbReference>
<reference evidence="11 12" key="1">
    <citation type="submission" date="2012-02" db="EMBL/GenBank/DDBJ databases">
        <title>Complete genome sequence of Phycisphaera mikurensis NBRC 102666.</title>
        <authorList>
            <person name="Ankai A."/>
            <person name="Hosoyama A."/>
            <person name="Terui Y."/>
            <person name="Sekine M."/>
            <person name="Fukai R."/>
            <person name="Kato Y."/>
            <person name="Nakamura S."/>
            <person name="Yamada-Narita S."/>
            <person name="Kawakoshi A."/>
            <person name="Fukunaga Y."/>
            <person name="Yamazaki S."/>
            <person name="Fujita N."/>
        </authorList>
    </citation>
    <scope>NUCLEOTIDE SEQUENCE [LARGE SCALE GENOMIC DNA]</scope>
    <source>
        <strain evidence="12">NBRC 102666 / KCTC 22515 / FYK2301M01</strain>
    </source>
</reference>
<evidence type="ECO:0000313" key="11">
    <source>
        <dbReference type="EMBL" id="BAM03477.1"/>
    </source>
</evidence>
<dbReference type="Pfam" id="PF22694">
    <property type="entry name" value="CtpB_N-like"/>
    <property type="match status" value="1"/>
</dbReference>
<evidence type="ECO:0000313" key="12">
    <source>
        <dbReference type="Proteomes" id="UP000007881"/>
    </source>
</evidence>
<dbReference type="InterPro" id="IPR041489">
    <property type="entry name" value="PDZ_6"/>
</dbReference>
<dbReference type="KEGG" id="phm:PSMK_13180"/>
<sequence>MKRSKLATNLSLAAVALVLTVALHPTWARSADTFDEIDLFVTLRHDLLREYVEEPDSTDLIEGGVKGMIEALNDPYTAYMTAEEFEDFNKHVSGSFSGIGAEVQIDATEKRLQIVSPLEDSPAWNQGVQAGDIVMTIDGEDTFEMSIIDAVKKLTGEEGTDVTIVVRHEGGETEEITITRARIKVDSVKGFASGAEGIQRHWIDPEAKIAYLRLTQFNENSVGEVRDTLRSLVDAGMKGLVFDMRFNPGGLLDAAEAISDMFLDGGQTIVSVRGRAVRESTFTSTPETLVPEDVAVVVLANEASASAAEIVAGALSENGRSLLVGTRTFGKGSVQQLKVLDKNLGALKITNAYYYLPSGRNIHRRPILGEDEDIDKEWGVDPTDGDYVPMTRDEIVAMLEARRDRGVQETLAAAAAAGEVDPAWILENLSDPQLAAALTAIEGKLETGEFPQVGQKNADAVIAEQERANLVRAKEQLQEQLARVNEELEGLQPETIGSAGLAPVETVSPEARAALEEAAEPADANAGGGETEPAAAP</sequence>
<feature type="compositionally biased region" description="Low complexity" evidence="7">
    <location>
        <begin position="521"/>
        <end position="537"/>
    </location>
</feature>
<evidence type="ECO:0000256" key="5">
    <source>
        <dbReference type="RuleBase" id="RU004404"/>
    </source>
</evidence>
<dbReference type="InterPro" id="IPR029045">
    <property type="entry name" value="ClpP/crotonase-like_dom_sf"/>
</dbReference>
<evidence type="ECO:0000256" key="1">
    <source>
        <dbReference type="ARBA" id="ARBA00009179"/>
    </source>
</evidence>
<dbReference type="InterPro" id="IPR055210">
    <property type="entry name" value="CtpA/B_N"/>
</dbReference>
<evidence type="ECO:0000259" key="9">
    <source>
        <dbReference type="SMART" id="SM00228"/>
    </source>
</evidence>
<dbReference type="Proteomes" id="UP000007881">
    <property type="component" value="Chromosome"/>
</dbReference>
<dbReference type="AlphaFoldDB" id="I0IDY9"/>
<dbReference type="Gene3D" id="3.90.226.10">
    <property type="entry name" value="2-enoyl-CoA Hydratase, Chain A, domain 1"/>
    <property type="match status" value="1"/>
</dbReference>
<dbReference type="GO" id="GO:0007165">
    <property type="term" value="P:signal transduction"/>
    <property type="evidence" value="ECO:0007669"/>
    <property type="project" value="TreeGrafter"/>
</dbReference>
<dbReference type="Pfam" id="PF03572">
    <property type="entry name" value="Peptidase_S41"/>
    <property type="match status" value="1"/>
</dbReference>
<evidence type="ECO:0000256" key="8">
    <source>
        <dbReference type="SAM" id="SignalP"/>
    </source>
</evidence>
<dbReference type="Gene3D" id="3.30.750.44">
    <property type="match status" value="1"/>
</dbReference>
<gene>
    <name evidence="11" type="primary">ctpA</name>
    <name evidence="11" type="ordered locus">PSMK_13180</name>
</gene>
<dbReference type="STRING" id="1142394.PSMK_13180"/>
<feature type="region of interest" description="Disordered" evidence="7">
    <location>
        <begin position="510"/>
        <end position="537"/>
    </location>
</feature>
<accession>I0IDY9</accession>
<dbReference type="EMBL" id="AP012338">
    <property type="protein sequence ID" value="BAM03477.1"/>
    <property type="molecule type" value="Genomic_DNA"/>
</dbReference>
<name>I0IDY9_PHYMF</name>
<dbReference type="GO" id="GO:0004252">
    <property type="term" value="F:serine-type endopeptidase activity"/>
    <property type="evidence" value="ECO:0007669"/>
    <property type="project" value="UniProtKB-EC"/>
</dbReference>
<dbReference type="GO" id="GO:0006508">
    <property type="term" value="P:proteolysis"/>
    <property type="evidence" value="ECO:0007669"/>
    <property type="project" value="UniProtKB-KW"/>
</dbReference>
<dbReference type="CDD" id="cd07560">
    <property type="entry name" value="Peptidase_S41_CPP"/>
    <property type="match status" value="1"/>
</dbReference>
<evidence type="ECO:0000256" key="6">
    <source>
        <dbReference type="SAM" id="Coils"/>
    </source>
</evidence>